<dbReference type="AlphaFoldDB" id="A0A517YPW6"/>
<dbReference type="InterPro" id="IPR029044">
    <property type="entry name" value="Nucleotide-diphossugar_trans"/>
</dbReference>
<sequence length="481" mass="53445">MDQASRFEERFAAALSKLEAIGQAHVLTFYNSLDPSSKSRLLDQIEKIDWDEVARLRDTHVLKDPELKIAESIEPAPYYPYVPTEDLKGKYAEAKELGEKLIGEGRVAAFCVAGGQGTRLGFSGPKGMYPATPIRERSLFECFADYIRNVQKKYGCRVPFYVMTSPLNHAETVNYFKSNDYLGLDEKDVMLFPQAMMPAMDCQTGKVLMASVDSLALSPNGHGGSLKALYTSGAIQDMRERGVQQISYVQVDNPLVRLIDPLFVGLHAMDGAEMSSKMLEKRDAFERVGNFCLSDGRMSVIEYSDMPEELAVEKTDQGELKYCGGSIAIHMMSVGFVEKLNKGGFMLPFHRADKKVPYMDMESKLPVSPREPNGVKLETFVFDALPLCNVSIVYETLREDEFAPIKNADGPGVLDSPATSKQMQTNRAAKWLEQYGVKVPRDSNENVEAVIEISQLTAVCAEDLEGHPMPKEIARGAEIVI</sequence>
<dbReference type="KEGG" id="pcor:KS4_02940"/>
<dbReference type="GO" id="GO:0070569">
    <property type="term" value="F:uridylyltransferase activity"/>
    <property type="evidence" value="ECO:0007669"/>
    <property type="project" value="InterPro"/>
</dbReference>
<dbReference type="Pfam" id="PF01704">
    <property type="entry name" value="UDPGP"/>
    <property type="match status" value="1"/>
</dbReference>
<keyword evidence="2 4" id="KW-0808">Transferase</keyword>
<dbReference type="CDD" id="cd04193">
    <property type="entry name" value="UDPGlcNAc_PPase"/>
    <property type="match status" value="1"/>
</dbReference>
<accession>A0A517YPW6</accession>
<proteinExistence type="inferred from homology"/>
<dbReference type="RefSeq" id="WP_145073536.1">
    <property type="nucleotide sequence ID" value="NZ_CP036425.1"/>
</dbReference>
<reference evidence="4 5" key="1">
    <citation type="submission" date="2019-02" db="EMBL/GenBank/DDBJ databases">
        <title>Deep-cultivation of Planctomycetes and their phenomic and genomic characterization uncovers novel biology.</title>
        <authorList>
            <person name="Wiegand S."/>
            <person name="Jogler M."/>
            <person name="Boedeker C."/>
            <person name="Pinto D."/>
            <person name="Vollmers J."/>
            <person name="Rivas-Marin E."/>
            <person name="Kohn T."/>
            <person name="Peeters S.H."/>
            <person name="Heuer A."/>
            <person name="Rast P."/>
            <person name="Oberbeckmann S."/>
            <person name="Bunk B."/>
            <person name="Jeske O."/>
            <person name="Meyerdierks A."/>
            <person name="Storesund J.E."/>
            <person name="Kallscheuer N."/>
            <person name="Luecker S."/>
            <person name="Lage O.M."/>
            <person name="Pohl T."/>
            <person name="Merkel B.J."/>
            <person name="Hornburger P."/>
            <person name="Mueller R.-W."/>
            <person name="Bruemmer F."/>
            <person name="Labrenz M."/>
            <person name="Spormann A.M."/>
            <person name="Op den Camp H."/>
            <person name="Overmann J."/>
            <person name="Amann R."/>
            <person name="Jetten M.S.M."/>
            <person name="Mascher T."/>
            <person name="Medema M.H."/>
            <person name="Devos D.P."/>
            <person name="Kaster A.-K."/>
            <person name="Ovreas L."/>
            <person name="Rohde M."/>
            <person name="Galperin M.Y."/>
            <person name="Jogler C."/>
        </authorList>
    </citation>
    <scope>NUCLEOTIDE SEQUENCE [LARGE SCALE GENOMIC DNA]</scope>
    <source>
        <strain evidence="4 5">KS4</strain>
    </source>
</reference>
<name>A0A517YPW6_9BACT</name>
<evidence type="ECO:0000256" key="3">
    <source>
        <dbReference type="ARBA" id="ARBA00022695"/>
    </source>
</evidence>
<keyword evidence="5" id="KW-1185">Reference proteome</keyword>
<protein>
    <submittedName>
        <fullName evidence="4">Putative uridylyltransferase</fullName>
        <ecNumber evidence="4">2.7.7.-</ecNumber>
    </submittedName>
</protein>
<dbReference type="Proteomes" id="UP000317369">
    <property type="component" value="Chromosome"/>
</dbReference>
<evidence type="ECO:0000313" key="4">
    <source>
        <dbReference type="EMBL" id="QDU32263.1"/>
    </source>
</evidence>
<dbReference type="OrthoDB" id="9806910at2"/>
<organism evidence="4 5">
    <name type="scientific">Poriferisphaera corsica</name>
    <dbReference type="NCBI Taxonomy" id="2528020"/>
    <lineage>
        <taxon>Bacteria</taxon>
        <taxon>Pseudomonadati</taxon>
        <taxon>Planctomycetota</taxon>
        <taxon>Phycisphaerae</taxon>
        <taxon>Phycisphaerales</taxon>
        <taxon>Phycisphaeraceae</taxon>
        <taxon>Poriferisphaera</taxon>
    </lineage>
</organism>
<evidence type="ECO:0000313" key="5">
    <source>
        <dbReference type="Proteomes" id="UP000317369"/>
    </source>
</evidence>
<dbReference type="EC" id="2.7.7.-" evidence="4"/>
<dbReference type="InterPro" id="IPR002618">
    <property type="entry name" value="UDPGP_fam"/>
</dbReference>
<gene>
    <name evidence="4" type="ORF">KS4_02940</name>
</gene>
<dbReference type="SUPFAM" id="SSF53448">
    <property type="entry name" value="Nucleotide-diphospho-sugar transferases"/>
    <property type="match status" value="1"/>
</dbReference>
<dbReference type="InterPro" id="IPR039741">
    <property type="entry name" value="UDP-sugar_pyrophosphorylase"/>
</dbReference>
<keyword evidence="3 4" id="KW-0548">Nucleotidyltransferase</keyword>
<evidence type="ECO:0000256" key="2">
    <source>
        <dbReference type="ARBA" id="ARBA00022679"/>
    </source>
</evidence>
<dbReference type="PANTHER" id="PTHR11952">
    <property type="entry name" value="UDP- GLUCOSE PYROPHOSPHORYLASE"/>
    <property type="match status" value="1"/>
</dbReference>
<comment type="similarity">
    <text evidence="1">Belongs to the UDPGP type 1 family.</text>
</comment>
<dbReference type="EMBL" id="CP036425">
    <property type="protein sequence ID" value="QDU32263.1"/>
    <property type="molecule type" value="Genomic_DNA"/>
</dbReference>
<evidence type="ECO:0000256" key="1">
    <source>
        <dbReference type="ARBA" id="ARBA00010401"/>
    </source>
</evidence>
<dbReference type="PANTHER" id="PTHR11952:SF2">
    <property type="entry name" value="LD24639P"/>
    <property type="match status" value="1"/>
</dbReference>
<dbReference type="Gene3D" id="3.90.550.10">
    <property type="entry name" value="Spore Coat Polysaccharide Biosynthesis Protein SpsA, Chain A"/>
    <property type="match status" value="1"/>
</dbReference>